<sequence>MLQLRLFLSSLLIVTAGFAAGGALAQPRIEWEIANRFRLFRDEAQFRRLAEIYAALPAADRRERPAFAFEEAMQRAAAARTLGPAFGDSVSVARWGWTSAVTRRTCFQNGNRGHWQCLLDTGDQFMEPRVADLLVRIVGLPPALAGKTCRWTAGELAVSAPCSAEARLPRRAFGEPFDIAVSAENAALAETKAVKLRHIAIAGFGDSFSSGEGNPDRPAELVDDGIDTYRNSSPLPDRPGFRNYPRRRGATDSSLGGAAAAIWLNAQCHRSLYSQHVRAALILALAHRDVAVTLTPYSCTGAEVSAGLLGYYAARDDVGDAVYDASPQLMRYWRDYCRSFAGYNRFDDGGSSFDWRRDLQRCNQPRAMKPDAVLLSIGGNDIGFSSVIAEEVVGRGRFGLRVGLLYKLWLSQIDTRTFAEARRAVDEVIPDRFRELSTAFEKHLDVPAAAIVQTAYPQITRGEDGPCGVSTTGMDVHRILSISKPSTGSEAAAFVPYLNRGIAAAIASLPEARRWRFVDAHVERFAGHALCSAGAPAETPDRAVSGAMAFPTWNFSQRRWEPFAPSAWRAYRPRQRWFVTPNDSFLTGHYMRVGRFEGSDTTDPLSPEQPLFAATLGGSFHPNASGHAAIADATIPVLREVLGLPQP</sequence>
<proteinExistence type="predicted"/>
<comment type="caution">
    <text evidence="2">The sequence shown here is derived from an EMBL/GenBank/DDBJ whole genome shotgun (WGS) entry which is preliminary data.</text>
</comment>
<keyword evidence="3" id="KW-1185">Reference proteome</keyword>
<name>A0ABW0H6M1_9HYPH</name>
<organism evidence="2 3">
    <name type="scientific">Bosea vestrisii</name>
    <dbReference type="NCBI Taxonomy" id="151416"/>
    <lineage>
        <taxon>Bacteria</taxon>
        <taxon>Pseudomonadati</taxon>
        <taxon>Pseudomonadota</taxon>
        <taxon>Alphaproteobacteria</taxon>
        <taxon>Hyphomicrobiales</taxon>
        <taxon>Boseaceae</taxon>
        <taxon>Bosea</taxon>
    </lineage>
</organism>
<protein>
    <recommendedName>
        <fullName evidence="4">GDSL-like lipase/acylhydrolase family protein</fullName>
    </recommendedName>
</protein>
<reference evidence="3" key="1">
    <citation type="journal article" date="2019" name="Int. J. Syst. Evol. Microbiol.">
        <title>The Global Catalogue of Microorganisms (GCM) 10K type strain sequencing project: providing services to taxonomists for standard genome sequencing and annotation.</title>
        <authorList>
            <consortium name="The Broad Institute Genomics Platform"/>
            <consortium name="The Broad Institute Genome Sequencing Center for Infectious Disease"/>
            <person name="Wu L."/>
            <person name="Ma J."/>
        </authorList>
    </citation>
    <scope>NUCLEOTIDE SEQUENCE [LARGE SCALE GENOMIC DNA]</scope>
    <source>
        <strain evidence="3">CGMCC 1.16326</strain>
    </source>
</reference>
<dbReference type="InterPro" id="IPR037460">
    <property type="entry name" value="SEST-like"/>
</dbReference>
<evidence type="ECO:0000256" key="1">
    <source>
        <dbReference type="SAM" id="MobiDB-lite"/>
    </source>
</evidence>
<dbReference type="RefSeq" id="WP_377007644.1">
    <property type="nucleotide sequence ID" value="NZ_JBHSLV010000016.1"/>
</dbReference>
<gene>
    <name evidence="2" type="ORF">ACFPPC_09190</name>
</gene>
<dbReference type="EMBL" id="JBHSLV010000016">
    <property type="protein sequence ID" value="MFC5392808.1"/>
    <property type="molecule type" value="Genomic_DNA"/>
</dbReference>
<dbReference type="Gene3D" id="3.40.50.1110">
    <property type="entry name" value="SGNH hydrolase"/>
    <property type="match status" value="1"/>
</dbReference>
<accession>A0ABW0H6M1</accession>
<dbReference type="Proteomes" id="UP001596104">
    <property type="component" value="Unassembled WGS sequence"/>
</dbReference>
<feature type="region of interest" description="Disordered" evidence="1">
    <location>
        <begin position="228"/>
        <end position="249"/>
    </location>
</feature>
<evidence type="ECO:0000313" key="2">
    <source>
        <dbReference type="EMBL" id="MFC5392808.1"/>
    </source>
</evidence>
<dbReference type="SUPFAM" id="SSF52266">
    <property type="entry name" value="SGNH hydrolase"/>
    <property type="match status" value="1"/>
</dbReference>
<dbReference type="PANTHER" id="PTHR37981:SF1">
    <property type="entry name" value="SGNH HYDROLASE-TYPE ESTERASE DOMAIN-CONTAINING PROTEIN"/>
    <property type="match status" value="1"/>
</dbReference>
<dbReference type="InterPro" id="IPR036514">
    <property type="entry name" value="SGNH_hydro_sf"/>
</dbReference>
<evidence type="ECO:0008006" key="4">
    <source>
        <dbReference type="Google" id="ProtNLM"/>
    </source>
</evidence>
<evidence type="ECO:0000313" key="3">
    <source>
        <dbReference type="Proteomes" id="UP001596104"/>
    </source>
</evidence>
<dbReference type="PANTHER" id="PTHR37981">
    <property type="entry name" value="LIPASE 2"/>
    <property type="match status" value="1"/>
</dbReference>